<proteinExistence type="predicted"/>
<gene>
    <name evidence="3" type="ORF">P43SY_009951</name>
</gene>
<dbReference type="Proteomes" id="UP001209570">
    <property type="component" value="Unassembled WGS sequence"/>
</dbReference>
<sequence>MPTTEPRRKRQRCDRREAAGSAAREDDVQQELGLLVQSLLLLLGLPQSLVDSDRALLRLKALPIRVGVGVGVFATDIAVRLYHSHLHPKPTERAGSAPPEPANGAVCDSTDDAEPPPRESLDAFAARAVGLLRDALESDGDGSFVRIQRVSLPDADAQRHGLHPHRILVHTREYAAPSGVDGSAEPLESRLRVVFRDDALLVVDKPADMLSVDGNESSADLGDSVQRVVQQYFPAARMVHRLDYQTSGLLVVALTRTAAQHLSEQFRSRTIEKVYMARVLGELRGDSGTVRVRMARAPHEKLKRCVVDAPDGVETTTHWAVQQRAEPEPAADGGVKSTLVRLRPVTGHTHQLRVHMHHLGHAILGDALYDAERVQPLAPRLLLHAQSISFSHPVTQQRLTIASASTPF</sequence>
<dbReference type="InterPro" id="IPR006145">
    <property type="entry name" value="PsdUridine_synth_RsuA/RluA"/>
</dbReference>
<dbReference type="AlphaFoldDB" id="A0AAD5M0H7"/>
<evidence type="ECO:0000259" key="2">
    <source>
        <dbReference type="Pfam" id="PF00849"/>
    </source>
</evidence>
<dbReference type="CDD" id="cd02869">
    <property type="entry name" value="PseudoU_synth_RluA_like"/>
    <property type="match status" value="1"/>
</dbReference>
<dbReference type="GO" id="GO:0009982">
    <property type="term" value="F:pseudouridine synthase activity"/>
    <property type="evidence" value="ECO:0007669"/>
    <property type="project" value="InterPro"/>
</dbReference>
<dbReference type="SUPFAM" id="SSF55120">
    <property type="entry name" value="Pseudouridine synthase"/>
    <property type="match status" value="1"/>
</dbReference>
<dbReference type="InterPro" id="IPR006224">
    <property type="entry name" value="PsdUridine_synth_RluA-like_CS"/>
</dbReference>
<accession>A0AAD5M0H7</accession>
<comment type="caution">
    <text evidence="3">The sequence shown here is derived from an EMBL/GenBank/DDBJ whole genome shotgun (WGS) entry which is preliminary data.</text>
</comment>
<evidence type="ECO:0000313" key="3">
    <source>
        <dbReference type="EMBL" id="KAJ0398656.1"/>
    </source>
</evidence>
<feature type="region of interest" description="Disordered" evidence="1">
    <location>
        <begin position="1"/>
        <end position="26"/>
    </location>
</feature>
<evidence type="ECO:0000256" key="1">
    <source>
        <dbReference type="SAM" id="MobiDB-lite"/>
    </source>
</evidence>
<reference evidence="3" key="1">
    <citation type="submission" date="2021-12" db="EMBL/GenBank/DDBJ databases">
        <title>Prjna785345.</title>
        <authorList>
            <person name="Rujirawat T."/>
            <person name="Krajaejun T."/>
        </authorList>
    </citation>
    <scope>NUCLEOTIDE SEQUENCE</scope>
    <source>
        <strain evidence="3">Pi057C3</strain>
    </source>
</reference>
<dbReference type="EMBL" id="JAKCXM010000208">
    <property type="protein sequence ID" value="KAJ0398656.1"/>
    <property type="molecule type" value="Genomic_DNA"/>
</dbReference>
<keyword evidence="4" id="KW-1185">Reference proteome</keyword>
<dbReference type="InterPro" id="IPR020103">
    <property type="entry name" value="PsdUridine_synth_cat_dom_sf"/>
</dbReference>
<name>A0AAD5M0H7_PYTIN</name>
<dbReference type="Pfam" id="PF00849">
    <property type="entry name" value="PseudoU_synth_2"/>
    <property type="match status" value="1"/>
</dbReference>
<dbReference type="GO" id="GO:0000455">
    <property type="term" value="P:enzyme-directed rRNA pseudouridine synthesis"/>
    <property type="evidence" value="ECO:0007669"/>
    <property type="project" value="TreeGrafter"/>
</dbReference>
<dbReference type="InterPro" id="IPR050188">
    <property type="entry name" value="RluA_PseudoU_synthase"/>
</dbReference>
<feature type="compositionally biased region" description="Basic and acidic residues" evidence="1">
    <location>
        <begin position="14"/>
        <end position="26"/>
    </location>
</feature>
<protein>
    <recommendedName>
        <fullName evidence="2">Pseudouridine synthase RsuA/RluA-like domain-containing protein</fullName>
    </recommendedName>
</protein>
<dbReference type="Gene3D" id="3.30.2350.10">
    <property type="entry name" value="Pseudouridine synthase"/>
    <property type="match status" value="1"/>
</dbReference>
<dbReference type="PANTHER" id="PTHR21600:SF89">
    <property type="entry name" value="RIBOSOMAL LARGE SUBUNIT PSEUDOURIDINE SYNTHASE A"/>
    <property type="match status" value="1"/>
</dbReference>
<dbReference type="PANTHER" id="PTHR21600">
    <property type="entry name" value="MITOCHONDRIAL RNA PSEUDOURIDINE SYNTHASE"/>
    <property type="match status" value="1"/>
</dbReference>
<feature type="domain" description="Pseudouridine synthase RsuA/RluA-like" evidence="2">
    <location>
        <begin position="200"/>
        <end position="358"/>
    </location>
</feature>
<dbReference type="PROSITE" id="PS01129">
    <property type="entry name" value="PSI_RLU"/>
    <property type="match status" value="1"/>
</dbReference>
<feature type="region of interest" description="Disordered" evidence="1">
    <location>
        <begin position="89"/>
        <end position="117"/>
    </location>
</feature>
<dbReference type="GO" id="GO:0003723">
    <property type="term" value="F:RNA binding"/>
    <property type="evidence" value="ECO:0007669"/>
    <property type="project" value="InterPro"/>
</dbReference>
<evidence type="ECO:0000313" key="4">
    <source>
        <dbReference type="Proteomes" id="UP001209570"/>
    </source>
</evidence>
<organism evidence="3 4">
    <name type="scientific">Pythium insidiosum</name>
    <name type="common">Pythiosis disease agent</name>
    <dbReference type="NCBI Taxonomy" id="114742"/>
    <lineage>
        <taxon>Eukaryota</taxon>
        <taxon>Sar</taxon>
        <taxon>Stramenopiles</taxon>
        <taxon>Oomycota</taxon>
        <taxon>Peronosporomycetes</taxon>
        <taxon>Pythiales</taxon>
        <taxon>Pythiaceae</taxon>
        <taxon>Pythium</taxon>
    </lineage>
</organism>